<evidence type="ECO:0000259" key="5">
    <source>
        <dbReference type="PROSITE" id="PS51700"/>
    </source>
</evidence>
<protein>
    <recommendedName>
        <fullName evidence="2">separase</fullName>
        <ecNumber evidence="2">3.4.22.49</ecNumber>
    </recommendedName>
</protein>
<dbReference type="InterPro" id="IPR030397">
    <property type="entry name" value="SEPARIN_core_dom"/>
</dbReference>
<reference evidence="6 7" key="1">
    <citation type="submission" date="2016-02" db="EMBL/GenBank/DDBJ databases">
        <title>Comparative genomic and transcriptomic foundation for Pichia pastoris.</title>
        <authorList>
            <person name="Love K.R."/>
            <person name="Shah K.A."/>
            <person name="Whittaker C.A."/>
            <person name="Wu J."/>
            <person name="Bartlett M.C."/>
            <person name="Ma D."/>
            <person name="Leeson R.L."/>
            <person name="Priest M."/>
            <person name="Young S.K."/>
            <person name="Love J.C."/>
        </authorList>
    </citation>
    <scope>NUCLEOTIDE SEQUENCE [LARGE SCALE GENOMIC DNA]</scope>
    <source>
        <strain evidence="6 7">ATCC 28485</strain>
    </source>
</reference>
<dbReference type="OrthoDB" id="10255632at2759"/>
<keyword evidence="4" id="KW-0159">Chromosome partition</keyword>
<evidence type="ECO:0000256" key="3">
    <source>
        <dbReference type="ARBA" id="ARBA00022801"/>
    </source>
</evidence>
<evidence type="ECO:0000313" key="7">
    <source>
        <dbReference type="Proteomes" id="UP000094565"/>
    </source>
</evidence>
<dbReference type="GO" id="GO:0004197">
    <property type="term" value="F:cysteine-type endopeptidase activity"/>
    <property type="evidence" value="ECO:0007669"/>
    <property type="project" value="InterPro"/>
</dbReference>
<dbReference type="EMBL" id="CP014586">
    <property type="protein sequence ID" value="ANZ76435.1"/>
    <property type="molecule type" value="Genomic_DNA"/>
</dbReference>
<dbReference type="PROSITE" id="PS51700">
    <property type="entry name" value="SEPARIN"/>
    <property type="match status" value="1"/>
</dbReference>
<dbReference type="GO" id="GO:0005634">
    <property type="term" value="C:nucleus"/>
    <property type="evidence" value="ECO:0007669"/>
    <property type="project" value="InterPro"/>
</dbReference>
<feature type="domain" description="Peptidase C50" evidence="5">
    <location>
        <begin position="1494"/>
        <end position="1588"/>
    </location>
</feature>
<dbReference type="PANTHER" id="PTHR12792:SF0">
    <property type="entry name" value="SEPARIN"/>
    <property type="match status" value="1"/>
</dbReference>
<evidence type="ECO:0000313" key="6">
    <source>
        <dbReference type="EMBL" id="ANZ76435.1"/>
    </source>
</evidence>
<name>A0A1B2JF13_PICPA</name>
<sequence>MNRVNDHIKLLESYKRNEPTILADRTNTAGLSCPSLNLKSHTVTPFGLASMLVLKMPLDISGSSLKVQMYELAFEVLHNETGRMKRCEVEQLFKTRLVFAVKLMDKDQFESCYLQLMKTFVEIKRVLSVTSNDETPSVQQMIRSIPCTKEPAAFNGIIASFHTVLLQYIFKEKKVLITPDQLVESMCPNSNFWQWFHSLDKDSQTKRSPTLIKLFLSYTQYPTNVFVPVGSQICCLLITLMFSKFTNSVPLELILDNLHSTIDRLISGNRLEPIKRQCLPFLEAPQELLLDHPKYQSVLSVFGRPARIHLDQFTSQDSIQHFNTLINNLILSSKEDDATQDFSELESILTNSNLFSTTSIQNDSFIKHIYKLVSFIAYSDNAKYYEYLPIILKQFKANESLSLTTVIVEILDLIVRFTKSLDPTLHQELLYTLLTDVFKIFYKKLPDNLNEKFLSRIQDISNIFFQTGINVFDLSFEASLKHWMSSIELEYVILVQPETTQKNPLLRFESLKLKNDRIVHKLINNSSYLEAQEFISNSFKIYNNNILKSSPKLSFFQKERMFSKTLDISLKLLAKLIIKSLKLDLLLLSGGSSQLMTLIVGNLFNILASTSLVRKNEIIGYLVENYLLSNTDTGLAIYIAFQYFKIAGIDIQLFKLKPSVTIDKKSCLADYSHLFISFGLLIVCLQNRQVNQSLITKSFDSLLYWFQKKSLFVIENYEDDKSLLSLEFEILSCYVSYASYHGLFAYASTLIDVYKSERISLLSSSQQRLLDGKLFDIALELKSLEKANALLISNKKQAENFSCDLKTVDFLELLEWRLKEYHYLIIAGQTQEAETKFFYLIELFSQNEHLQLSSKSMTRVKLVQILILQSKLLWLSSILYTHSIPQQSYKLGRLSLKILQSLVKKFLPNLSNFTVHEFNDFKWQVSRLTMKVLEQLVNLFVCWSLTKQVEFYLNEYTKYLESHNFPVVFCYASYFMAEASLLAGNTSGASEFLVQADSIHEELQITDYLLDLSHLAAHGSYFMAIDEMDSATECYGKFCQMYDTMMCAKQLDHTTMEIKDMLSNGMLKQFRYFEGDQTLIKQMCTRFEVNLISYASPLKLEIINSFRSSHPMVNLAKKYHSDPLPANKAIIQQNGSSLGDNSTLKILIESCDSDSLFYMHHWKKLSDICMLLKNQFNESEDACNLLLGMNGYALSKTFKLDKDVAQLKEGPNQILPDTEDISVLRSQSSAYALDFNIVAKVQSNLFLNITVVEVDICSVTGDMLLSYFSSTEDLVITRIPFKSNVSWKVFRDQFNDIKDASAQTTNQERTANVKTKADRQDWWKERRELDSKLQNLLESFENDHLGALKGIFSSKNFGPNVLGKFSVDLKEILSCDIDRETGIFYSRLFLALGNPREWSSSDELNELIKYVTADKLLDVDGESLLIRNLLEEYYGNEQQPQDQHIILVPSKDCLEFPWESLPVLQTKSVSRMPSLEMLNELLVRSGKTQNSLKTDRVFYLLNPSGDLTRTKTTFKEKLESKAKWKGITDERPTESQFKEGLQNDLLIYLGHGSGQQYIKSKTIKKQNTCSSSLLIGCSSGALKGNNSLLEPYGPVFDYLIAGAPMVLVNMWDVTDKDIDKFTVGVCDFWGLFEPYPKEMNICEAVALSRNLCTLRFLNGSAPVVYGLPLYLTH</sequence>
<accession>A0A1B2JF13</accession>
<comment type="catalytic activity">
    <reaction evidence="1">
        <text>All bonds known to be hydrolyzed by this endopeptidase have arginine in P1 and an acidic residue in P4. P6 is often occupied by an acidic residue or by a hydroxy-amino-acid residue, the phosphorylation of which enhances cleavage.</text>
        <dbReference type="EC" id="3.4.22.49"/>
    </reaction>
</comment>
<evidence type="ECO:0000256" key="1">
    <source>
        <dbReference type="ARBA" id="ARBA00000451"/>
    </source>
</evidence>
<keyword evidence="7" id="KW-1185">Reference proteome</keyword>
<evidence type="ECO:0000256" key="4">
    <source>
        <dbReference type="ARBA" id="ARBA00022829"/>
    </source>
</evidence>
<gene>
    <name evidence="6" type="primary">ESP1</name>
    <name evidence="6" type="ORF">ATY40_BA7504101</name>
</gene>
<dbReference type="Proteomes" id="UP000094565">
    <property type="component" value="Chromosome 3"/>
</dbReference>
<dbReference type="GO" id="GO:0072686">
    <property type="term" value="C:mitotic spindle"/>
    <property type="evidence" value="ECO:0007669"/>
    <property type="project" value="TreeGrafter"/>
</dbReference>
<dbReference type="GO" id="GO:0005737">
    <property type="term" value="C:cytoplasm"/>
    <property type="evidence" value="ECO:0007669"/>
    <property type="project" value="TreeGrafter"/>
</dbReference>
<dbReference type="Pfam" id="PF03568">
    <property type="entry name" value="Separin_C"/>
    <property type="match status" value="1"/>
</dbReference>
<dbReference type="InterPro" id="IPR005314">
    <property type="entry name" value="Peptidase_C50"/>
</dbReference>
<dbReference type="EC" id="3.4.22.49" evidence="2"/>
<keyword evidence="3" id="KW-0378">Hydrolase</keyword>
<dbReference type="PANTHER" id="PTHR12792">
    <property type="entry name" value="EXTRA SPINDLE POLES 1-RELATED"/>
    <property type="match status" value="1"/>
</dbReference>
<dbReference type="GO" id="GO:0044732">
    <property type="term" value="C:mitotic spindle pole body"/>
    <property type="evidence" value="ECO:0007669"/>
    <property type="project" value="TreeGrafter"/>
</dbReference>
<dbReference type="GO" id="GO:0051307">
    <property type="term" value="P:meiotic chromosome separation"/>
    <property type="evidence" value="ECO:0007669"/>
    <property type="project" value="TreeGrafter"/>
</dbReference>
<evidence type="ECO:0000256" key="2">
    <source>
        <dbReference type="ARBA" id="ARBA00012489"/>
    </source>
</evidence>
<organism evidence="6 7">
    <name type="scientific">Komagataella pastoris</name>
    <name type="common">Yeast</name>
    <name type="synonym">Pichia pastoris</name>
    <dbReference type="NCBI Taxonomy" id="4922"/>
    <lineage>
        <taxon>Eukaryota</taxon>
        <taxon>Fungi</taxon>
        <taxon>Dikarya</taxon>
        <taxon>Ascomycota</taxon>
        <taxon>Saccharomycotina</taxon>
        <taxon>Pichiomycetes</taxon>
        <taxon>Pichiales</taxon>
        <taxon>Pichiaceae</taxon>
        <taxon>Komagataella</taxon>
    </lineage>
</organism>
<proteinExistence type="predicted"/>
<dbReference type="GO" id="GO:0006508">
    <property type="term" value="P:proteolysis"/>
    <property type="evidence" value="ECO:0007669"/>
    <property type="project" value="InterPro"/>
</dbReference>